<dbReference type="Proteomes" id="UP001060215">
    <property type="component" value="Chromosome 14"/>
</dbReference>
<dbReference type="EMBL" id="CM045771">
    <property type="protein sequence ID" value="KAI7989751.1"/>
    <property type="molecule type" value="Genomic_DNA"/>
</dbReference>
<keyword evidence="2" id="KW-1185">Reference proteome</keyword>
<gene>
    <name evidence="1" type="ORF">LOK49_LG13G00209</name>
</gene>
<comment type="caution">
    <text evidence="1">The sequence shown here is derived from an EMBL/GenBank/DDBJ whole genome shotgun (WGS) entry which is preliminary data.</text>
</comment>
<sequence length="156" mass="18397">MLAEVKRPLKLSIYKVPNKLVKLKEDAYTPNIVSVGPFHHKNKELLAFEEHKQRYMLHLFMRIFEVAPSTLKECATAILDLEGEVQRCYSEYIGFDAQELAKILLVDGCFILELFLRYSDMEKNMDKVEEDPIINNAWHYLRTRFPFLFCRSFSTL</sequence>
<accession>A0ACC0FQP8</accession>
<protein>
    <submittedName>
        <fullName evidence="1">UPF0481 protein</fullName>
    </submittedName>
</protein>
<proteinExistence type="predicted"/>
<evidence type="ECO:0000313" key="2">
    <source>
        <dbReference type="Proteomes" id="UP001060215"/>
    </source>
</evidence>
<evidence type="ECO:0000313" key="1">
    <source>
        <dbReference type="EMBL" id="KAI7989751.1"/>
    </source>
</evidence>
<reference evidence="1 2" key="1">
    <citation type="journal article" date="2022" name="Plant J.">
        <title>Chromosome-level genome of Camellia lanceoleosa provides a valuable resource for understanding genome evolution and self-incompatibility.</title>
        <authorList>
            <person name="Gong W."/>
            <person name="Xiao S."/>
            <person name="Wang L."/>
            <person name="Liao Z."/>
            <person name="Chang Y."/>
            <person name="Mo W."/>
            <person name="Hu G."/>
            <person name="Li W."/>
            <person name="Zhao G."/>
            <person name="Zhu H."/>
            <person name="Hu X."/>
            <person name="Ji K."/>
            <person name="Xiang X."/>
            <person name="Song Q."/>
            <person name="Yuan D."/>
            <person name="Jin S."/>
            <person name="Zhang L."/>
        </authorList>
    </citation>
    <scope>NUCLEOTIDE SEQUENCE [LARGE SCALE GENOMIC DNA]</scope>
    <source>
        <strain evidence="1">SQ_2022a</strain>
    </source>
</reference>
<organism evidence="1 2">
    <name type="scientific">Camellia lanceoleosa</name>
    <dbReference type="NCBI Taxonomy" id="1840588"/>
    <lineage>
        <taxon>Eukaryota</taxon>
        <taxon>Viridiplantae</taxon>
        <taxon>Streptophyta</taxon>
        <taxon>Embryophyta</taxon>
        <taxon>Tracheophyta</taxon>
        <taxon>Spermatophyta</taxon>
        <taxon>Magnoliopsida</taxon>
        <taxon>eudicotyledons</taxon>
        <taxon>Gunneridae</taxon>
        <taxon>Pentapetalae</taxon>
        <taxon>asterids</taxon>
        <taxon>Ericales</taxon>
        <taxon>Theaceae</taxon>
        <taxon>Camellia</taxon>
    </lineage>
</organism>
<name>A0ACC0FQP8_9ERIC</name>